<dbReference type="SUPFAM" id="SSF53474">
    <property type="entry name" value="alpha/beta-Hydrolases"/>
    <property type="match status" value="1"/>
</dbReference>
<sequence length="332" mass="36999">MRRTHSDIARTICIATGAAAVASAGALAICANSLFRFALDSQCKKSMFRQSPPDDPERERLMNTGEAREAGVWFQETKQPVTITSFDGLTLHGWLFDPDCISPKPHLYAICCHGYTGEPAEMATWAHRFARLGFTVLVPAQRAHEMSEGRYTGMGWLERNDLLNWIHLIIESDPEARILLHGNSMGAATVMMTVGDPRLPRNVVSAIEDSGYASVRLQFIDTSRAMFHLPKLLAAMCVDAAGLVCKYKAGYDFNDASSMEQLRHATIPVLFVHGDADTFVSPRFLDMNFNACSSLDREKLLVPGADHVMGSVVAPDVYWRKIERFVRRTFRL</sequence>
<dbReference type="InterPro" id="IPR029058">
    <property type="entry name" value="AB_hydrolase_fold"/>
</dbReference>
<dbReference type="GO" id="GO:0016787">
    <property type="term" value="F:hydrolase activity"/>
    <property type="evidence" value="ECO:0007669"/>
    <property type="project" value="UniProtKB-KW"/>
</dbReference>
<dbReference type="EMBL" id="CACRSP010000003">
    <property type="protein sequence ID" value="VYS89912.1"/>
    <property type="molecule type" value="Genomic_DNA"/>
</dbReference>
<evidence type="ECO:0000313" key="3">
    <source>
        <dbReference type="EMBL" id="VYS89912.1"/>
    </source>
</evidence>
<dbReference type="InterPro" id="IPR052920">
    <property type="entry name" value="DNA-binding_regulatory"/>
</dbReference>
<accession>A0A6N2S9I3</accession>
<dbReference type="AlphaFoldDB" id="A0A6N2S9I3"/>
<dbReference type="RefSeq" id="WP_012902124.1">
    <property type="nucleotide sequence ID" value="NZ_CABKPB010000001.1"/>
</dbReference>
<keyword evidence="3" id="KW-0378">Hydrolase</keyword>
<evidence type="ECO:0000313" key="4">
    <source>
        <dbReference type="Proteomes" id="UP000429211"/>
    </source>
</evidence>
<dbReference type="GeneID" id="31606273"/>
<name>A0A6N2S9I3_9BIFI</name>
<feature type="domain" description="AB hydrolase-1" evidence="1">
    <location>
        <begin position="110"/>
        <end position="309"/>
    </location>
</feature>
<organism evidence="3">
    <name type="scientific">Bifidobacterium dentium</name>
    <dbReference type="NCBI Taxonomy" id="1689"/>
    <lineage>
        <taxon>Bacteria</taxon>
        <taxon>Bacillati</taxon>
        <taxon>Actinomycetota</taxon>
        <taxon>Actinomycetes</taxon>
        <taxon>Bifidobacteriales</taxon>
        <taxon>Bifidobacteriaceae</taxon>
        <taxon>Bifidobacterium</taxon>
    </lineage>
</organism>
<reference evidence="3" key="2">
    <citation type="submission" date="2019-11" db="EMBL/GenBank/DDBJ databases">
        <authorList>
            <person name="Feng L."/>
        </authorList>
    </citation>
    <scope>NUCLEOTIDE SEQUENCE</scope>
    <source>
        <strain evidence="3">BdentiumLFYP24</strain>
    </source>
</reference>
<dbReference type="PANTHER" id="PTHR43358">
    <property type="entry name" value="ALPHA/BETA-HYDROLASE"/>
    <property type="match status" value="1"/>
</dbReference>
<reference evidence="2 4" key="1">
    <citation type="journal article" date="2019" name="Nat. Med.">
        <title>A library of human gut bacterial isolates paired with longitudinal multiomics data enables mechanistic microbiome research.</title>
        <authorList>
            <person name="Poyet M."/>
            <person name="Groussin M."/>
            <person name="Gibbons S.M."/>
            <person name="Avila-Pacheco J."/>
            <person name="Jiang X."/>
            <person name="Kearney S.M."/>
            <person name="Perrotta A.R."/>
            <person name="Berdy B."/>
            <person name="Zhao S."/>
            <person name="Lieberman T.D."/>
            <person name="Swanson P.K."/>
            <person name="Smith M."/>
            <person name="Roesemann S."/>
            <person name="Alexander J.E."/>
            <person name="Rich S.A."/>
            <person name="Livny J."/>
            <person name="Vlamakis H."/>
            <person name="Clish C."/>
            <person name="Bullock K."/>
            <person name="Deik A."/>
            <person name="Scott J."/>
            <person name="Pierce K.A."/>
            <person name="Xavier R.J."/>
            <person name="Alm E.J."/>
        </authorList>
    </citation>
    <scope>NUCLEOTIDE SEQUENCE [LARGE SCALE GENOMIC DNA]</scope>
    <source>
        <strain evidence="2 4">BIOML-A2</strain>
    </source>
</reference>
<dbReference type="OMA" id="MGWHDRK"/>
<dbReference type="InterPro" id="IPR000073">
    <property type="entry name" value="AB_hydrolase_1"/>
</dbReference>
<dbReference type="Proteomes" id="UP000429211">
    <property type="component" value="Unassembled WGS sequence"/>
</dbReference>
<evidence type="ECO:0000313" key="2">
    <source>
        <dbReference type="EMBL" id="KAB7461943.1"/>
    </source>
</evidence>
<dbReference type="EMBL" id="WDPD01000002">
    <property type="protein sequence ID" value="KAB7461943.1"/>
    <property type="molecule type" value="Genomic_DNA"/>
</dbReference>
<proteinExistence type="predicted"/>
<gene>
    <name evidence="3" type="ORF">BDLFYP24_01394</name>
    <name evidence="2" type="ORF">GBB04_02855</name>
</gene>
<protein>
    <submittedName>
        <fullName evidence="2 3">Alpha/beta hydrolase</fullName>
    </submittedName>
</protein>
<dbReference type="PANTHER" id="PTHR43358:SF4">
    <property type="entry name" value="ALPHA_BETA HYDROLASE FOLD-1 DOMAIN-CONTAINING PROTEIN"/>
    <property type="match status" value="1"/>
</dbReference>
<evidence type="ECO:0000259" key="1">
    <source>
        <dbReference type="Pfam" id="PF12697"/>
    </source>
</evidence>
<dbReference type="Pfam" id="PF12697">
    <property type="entry name" value="Abhydrolase_6"/>
    <property type="match status" value="1"/>
</dbReference>
<dbReference type="Gene3D" id="3.40.50.1820">
    <property type="entry name" value="alpha/beta hydrolase"/>
    <property type="match status" value="1"/>
</dbReference>